<sequence length="98" mass="11503">MIHKVEYMECDLCHKKLHPLDAHCGRLREKFTTAHIDCWNKAIEIVKEEDLTDSIEACDAQINCNQCVIAYGSDFENNDFVPCNFIRKKYGESIWDYK</sequence>
<dbReference type="EMBL" id="SWVK01000009">
    <property type="protein sequence ID" value="NFN35071.1"/>
    <property type="molecule type" value="Genomic_DNA"/>
</dbReference>
<dbReference type="RefSeq" id="WP_053342107.1">
    <property type="nucleotide sequence ID" value="NZ_LFPG01000025.1"/>
</dbReference>
<comment type="caution">
    <text evidence="1">The sequence shown here is derived from an EMBL/GenBank/DDBJ whole genome shotgun (WGS) entry which is preliminary data.</text>
</comment>
<accession>A0A846JVW6</accession>
<organism evidence="1 2">
    <name type="scientific">Clostridium botulinum</name>
    <dbReference type="NCBI Taxonomy" id="1491"/>
    <lineage>
        <taxon>Bacteria</taxon>
        <taxon>Bacillati</taxon>
        <taxon>Bacillota</taxon>
        <taxon>Clostridia</taxon>
        <taxon>Eubacteriales</taxon>
        <taxon>Clostridiaceae</taxon>
        <taxon>Clostridium</taxon>
    </lineage>
</organism>
<proteinExistence type="predicted"/>
<gene>
    <name evidence="1" type="ORF">FDB51_07995</name>
</gene>
<reference evidence="1 2" key="1">
    <citation type="submission" date="2019-04" db="EMBL/GenBank/DDBJ databases">
        <title>Genome sequencing of Clostridium botulinum Groups I-IV and Clostridium butyricum.</title>
        <authorList>
            <person name="Brunt J."/>
            <person name="Van Vliet A.H.M."/>
            <person name="Stringer S.C."/>
            <person name="Carter A.T."/>
            <person name="Peck M.W."/>
        </authorList>
    </citation>
    <scope>NUCLEOTIDE SEQUENCE [LARGE SCALE GENOMIC DNA]</scope>
    <source>
        <strain evidence="1 2">CB-K-33E</strain>
    </source>
</reference>
<evidence type="ECO:0000313" key="1">
    <source>
        <dbReference type="EMBL" id="NFN35071.1"/>
    </source>
</evidence>
<dbReference type="AlphaFoldDB" id="A0A846JVW6"/>
<name>A0A846JVW6_CLOBO</name>
<protein>
    <submittedName>
        <fullName evidence="1">Uncharacterized protein</fullName>
    </submittedName>
</protein>
<evidence type="ECO:0000313" key="2">
    <source>
        <dbReference type="Proteomes" id="UP000473681"/>
    </source>
</evidence>
<dbReference type="OrthoDB" id="2088187at2"/>
<dbReference type="Proteomes" id="UP000473681">
    <property type="component" value="Unassembled WGS sequence"/>
</dbReference>